<keyword evidence="2" id="KW-0560">Oxidoreductase</keyword>
<dbReference type="AlphaFoldDB" id="A0A317DXX5"/>
<dbReference type="SUPFAM" id="SSF51735">
    <property type="entry name" value="NAD(P)-binding Rossmann-fold domains"/>
    <property type="match status" value="1"/>
</dbReference>
<dbReference type="InterPro" id="IPR002347">
    <property type="entry name" value="SDR_fam"/>
</dbReference>
<accession>A0A317DXX5</accession>
<dbReference type="PRINTS" id="PR00080">
    <property type="entry name" value="SDRFAMILY"/>
</dbReference>
<dbReference type="NCBIfam" id="NF006121">
    <property type="entry name" value="PRK08265.1"/>
    <property type="match status" value="1"/>
</dbReference>
<dbReference type="CDD" id="cd05233">
    <property type="entry name" value="SDR_c"/>
    <property type="match status" value="1"/>
</dbReference>
<dbReference type="Pfam" id="PF13561">
    <property type="entry name" value="adh_short_C2"/>
    <property type="match status" value="1"/>
</dbReference>
<dbReference type="GO" id="GO:0016491">
    <property type="term" value="F:oxidoreductase activity"/>
    <property type="evidence" value="ECO:0007669"/>
    <property type="project" value="UniProtKB-KW"/>
</dbReference>
<evidence type="ECO:0000313" key="4">
    <source>
        <dbReference type="Proteomes" id="UP000245461"/>
    </source>
</evidence>
<evidence type="ECO:0000256" key="2">
    <source>
        <dbReference type="ARBA" id="ARBA00023002"/>
    </source>
</evidence>
<evidence type="ECO:0000313" key="3">
    <source>
        <dbReference type="EMBL" id="PWR19519.1"/>
    </source>
</evidence>
<dbReference type="RefSeq" id="WP_109907401.1">
    <property type="nucleotide sequence ID" value="NZ_QGLE01000011.1"/>
</dbReference>
<dbReference type="Gene3D" id="3.40.50.720">
    <property type="entry name" value="NAD(P)-binding Rossmann-like Domain"/>
    <property type="match status" value="1"/>
</dbReference>
<gene>
    <name evidence="3" type="ORF">DKG74_17160</name>
</gene>
<dbReference type="PRINTS" id="PR00081">
    <property type="entry name" value="GDHRDH"/>
</dbReference>
<organism evidence="3 4">
    <name type="scientific">Zavarzinia aquatilis</name>
    <dbReference type="NCBI Taxonomy" id="2211142"/>
    <lineage>
        <taxon>Bacteria</taxon>
        <taxon>Pseudomonadati</taxon>
        <taxon>Pseudomonadota</taxon>
        <taxon>Alphaproteobacteria</taxon>
        <taxon>Rhodospirillales</taxon>
        <taxon>Zavarziniaceae</taxon>
        <taxon>Zavarzinia</taxon>
    </lineage>
</organism>
<keyword evidence="4" id="KW-1185">Reference proteome</keyword>
<evidence type="ECO:0000256" key="1">
    <source>
        <dbReference type="ARBA" id="ARBA00006484"/>
    </source>
</evidence>
<dbReference type="FunFam" id="3.40.50.720:FF:000084">
    <property type="entry name" value="Short-chain dehydrogenase reductase"/>
    <property type="match status" value="1"/>
</dbReference>
<protein>
    <submittedName>
        <fullName evidence="3">Short-chain dehydrogenase</fullName>
    </submittedName>
</protein>
<dbReference type="OrthoDB" id="335726at2"/>
<proteinExistence type="inferred from homology"/>
<dbReference type="EMBL" id="QGLE01000011">
    <property type="protein sequence ID" value="PWR19519.1"/>
    <property type="molecule type" value="Genomic_DNA"/>
</dbReference>
<reference evidence="3 4" key="1">
    <citation type="submission" date="2018-05" db="EMBL/GenBank/DDBJ databases">
        <title>Zavarzinia sp. HR-AS.</title>
        <authorList>
            <person name="Lee Y."/>
            <person name="Jeon C.O."/>
        </authorList>
    </citation>
    <scope>NUCLEOTIDE SEQUENCE [LARGE SCALE GENOMIC DNA]</scope>
    <source>
        <strain evidence="3 4">HR-AS</strain>
    </source>
</reference>
<comment type="similarity">
    <text evidence="1">Belongs to the short-chain dehydrogenases/reductases (SDR) family.</text>
</comment>
<dbReference type="PANTHER" id="PTHR24321">
    <property type="entry name" value="DEHYDROGENASES, SHORT CHAIN"/>
    <property type="match status" value="1"/>
</dbReference>
<dbReference type="Proteomes" id="UP000245461">
    <property type="component" value="Unassembled WGS sequence"/>
</dbReference>
<dbReference type="PANTHER" id="PTHR24321:SF8">
    <property type="entry name" value="ESTRADIOL 17-BETA-DEHYDROGENASE 8-RELATED"/>
    <property type="match status" value="1"/>
</dbReference>
<dbReference type="InterPro" id="IPR036291">
    <property type="entry name" value="NAD(P)-bd_dom_sf"/>
</dbReference>
<comment type="caution">
    <text evidence="3">The sequence shown here is derived from an EMBL/GenBank/DDBJ whole genome shotgun (WGS) entry which is preliminary data.</text>
</comment>
<name>A0A317DXX5_9PROT</name>
<sequence>MTADLAGKATIVTGGATLIGAAVVAALIEAGARVTLADIDPAGATIAAGFGDACRFVSTDVTDDVAIARCVEETLAAFGRIDGLVNLAACYIDRGPASTRQDWHDAFDVNVFGGVMMLAACRPHMAAVGGGAVVNVTSVSGRVAQGGRWLYPATKATLEQITRSEAFDLAAEGTRVNAVSLGWTWSAPIAGLSGGDRAKADRIAGAFHLTGRVGDPAEVAAAVAFLLSPAASLITGTTLAVDGGYLALGPEGRGNPMAAFTS</sequence>